<evidence type="ECO:0000313" key="2">
    <source>
        <dbReference type="EMBL" id="MBC3791810.1"/>
    </source>
</evidence>
<proteinExistence type="predicted"/>
<comment type="caution">
    <text evidence="2">The sequence shown here is derived from an EMBL/GenBank/DDBJ whole genome shotgun (WGS) entry which is preliminary data.</text>
</comment>
<keyword evidence="1" id="KW-1133">Transmembrane helix</keyword>
<reference evidence="2 3" key="1">
    <citation type="submission" date="2019-06" db="EMBL/GenBank/DDBJ databases">
        <title>Spirosoma utsteinense sp. nov. isolated from Antarctic ice-free soils.</title>
        <authorList>
            <person name="Tahon G."/>
        </authorList>
    </citation>
    <scope>NUCLEOTIDE SEQUENCE [LARGE SCALE GENOMIC DNA]</scope>
    <source>
        <strain evidence="2 3">LMG 31447</strain>
    </source>
</reference>
<dbReference type="Proteomes" id="UP000700732">
    <property type="component" value="Unassembled WGS sequence"/>
</dbReference>
<organism evidence="2 3">
    <name type="scientific">Spirosoma utsteinense</name>
    <dbReference type="NCBI Taxonomy" id="2585773"/>
    <lineage>
        <taxon>Bacteria</taxon>
        <taxon>Pseudomonadati</taxon>
        <taxon>Bacteroidota</taxon>
        <taxon>Cytophagia</taxon>
        <taxon>Cytophagales</taxon>
        <taxon>Cytophagaceae</taxon>
        <taxon>Spirosoma</taxon>
    </lineage>
</organism>
<evidence type="ECO:0000313" key="3">
    <source>
        <dbReference type="Proteomes" id="UP000700732"/>
    </source>
</evidence>
<name>A0ABR6W5D4_9BACT</name>
<sequence length="92" mass="10486">MYNTSLTEFQIISDEIYTRDEVVGVSALSIVMLLSKDILKLVLFAIVIASLLAWYATNQWLSDFAYRIGIAWWMFALSGLLTRSIALMRVSF</sequence>
<dbReference type="RefSeq" id="WP_186750295.1">
    <property type="nucleotide sequence ID" value="NZ_VFIC01000047.1"/>
</dbReference>
<gene>
    <name evidence="2" type="ORF">FH603_2318</name>
</gene>
<protein>
    <submittedName>
        <fullName evidence="2">Uncharacterized protein</fullName>
    </submittedName>
</protein>
<feature type="transmembrane region" description="Helical" evidence="1">
    <location>
        <begin position="38"/>
        <end position="56"/>
    </location>
</feature>
<keyword evidence="1" id="KW-0472">Membrane</keyword>
<keyword evidence="1" id="KW-0812">Transmembrane</keyword>
<evidence type="ECO:0000256" key="1">
    <source>
        <dbReference type="SAM" id="Phobius"/>
    </source>
</evidence>
<accession>A0ABR6W5D4</accession>
<keyword evidence="3" id="KW-1185">Reference proteome</keyword>
<feature type="transmembrane region" description="Helical" evidence="1">
    <location>
        <begin position="68"/>
        <end position="86"/>
    </location>
</feature>
<dbReference type="EMBL" id="VFIA01000012">
    <property type="protein sequence ID" value="MBC3791810.1"/>
    <property type="molecule type" value="Genomic_DNA"/>
</dbReference>